<gene>
    <name evidence="1" type="ORF">HPB47_001194</name>
</gene>
<feature type="non-terminal residue" evidence="1">
    <location>
        <position position="248"/>
    </location>
</feature>
<proteinExistence type="predicted"/>
<sequence length="248" mass="26550">MNLDVLKTFPFWPNSPFPAHPDPWTGERHGLSSPLEDRAGTVAGACKFTWTGRGGHGIGGGEHIKREAGQGEGGGEGRGPSETADWTGCDGDGKDDDEDNEERTLTTDLVQSIEPGAFDRLHSLEWLYLHSNEISTLHYSVFRPVLDTLSILDVHDNPFHCDCDLSWLRLLLKGQGGNIVVNQPRETRCGSPDEFSKLAVLDIPSGRMHCGADSAVSTGPAGLVTVMLRTLSTAVALLGLALPLGLAG</sequence>
<dbReference type="EMBL" id="JABSTQ010010156">
    <property type="protein sequence ID" value="KAG0423018.1"/>
    <property type="molecule type" value="Genomic_DNA"/>
</dbReference>
<organism evidence="1 2">
    <name type="scientific">Ixodes persulcatus</name>
    <name type="common">Taiga tick</name>
    <dbReference type="NCBI Taxonomy" id="34615"/>
    <lineage>
        <taxon>Eukaryota</taxon>
        <taxon>Metazoa</taxon>
        <taxon>Ecdysozoa</taxon>
        <taxon>Arthropoda</taxon>
        <taxon>Chelicerata</taxon>
        <taxon>Arachnida</taxon>
        <taxon>Acari</taxon>
        <taxon>Parasitiformes</taxon>
        <taxon>Ixodida</taxon>
        <taxon>Ixodoidea</taxon>
        <taxon>Ixodidae</taxon>
        <taxon>Ixodinae</taxon>
        <taxon>Ixodes</taxon>
    </lineage>
</organism>
<reference evidence="1 2" key="1">
    <citation type="journal article" date="2020" name="Cell">
        <title>Large-Scale Comparative Analyses of Tick Genomes Elucidate Their Genetic Diversity and Vector Capacities.</title>
        <authorList>
            <consortium name="Tick Genome and Microbiome Consortium (TIGMIC)"/>
            <person name="Jia N."/>
            <person name="Wang J."/>
            <person name="Shi W."/>
            <person name="Du L."/>
            <person name="Sun Y."/>
            <person name="Zhan W."/>
            <person name="Jiang J.F."/>
            <person name="Wang Q."/>
            <person name="Zhang B."/>
            <person name="Ji P."/>
            <person name="Bell-Sakyi L."/>
            <person name="Cui X.M."/>
            <person name="Yuan T.T."/>
            <person name="Jiang B.G."/>
            <person name="Yang W.F."/>
            <person name="Lam T.T."/>
            <person name="Chang Q.C."/>
            <person name="Ding S.J."/>
            <person name="Wang X.J."/>
            <person name="Zhu J.G."/>
            <person name="Ruan X.D."/>
            <person name="Zhao L."/>
            <person name="Wei J.T."/>
            <person name="Ye R.Z."/>
            <person name="Que T.C."/>
            <person name="Du C.H."/>
            <person name="Zhou Y.H."/>
            <person name="Cheng J.X."/>
            <person name="Dai P.F."/>
            <person name="Guo W.B."/>
            <person name="Han X.H."/>
            <person name="Huang E.J."/>
            <person name="Li L.F."/>
            <person name="Wei W."/>
            <person name="Gao Y.C."/>
            <person name="Liu J.Z."/>
            <person name="Shao H.Z."/>
            <person name="Wang X."/>
            <person name="Wang C.C."/>
            <person name="Yang T.C."/>
            <person name="Huo Q.B."/>
            <person name="Li W."/>
            <person name="Chen H.Y."/>
            <person name="Chen S.E."/>
            <person name="Zhou L.G."/>
            <person name="Ni X.B."/>
            <person name="Tian J.H."/>
            <person name="Sheng Y."/>
            <person name="Liu T."/>
            <person name="Pan Y.S."/>
            <person name="Xia L.Y."/>
            <person name="Li J."/>
            <person name="Zhao F."/>
            <person name="Cao W.C."/>
        </authorList>
    </citation>
    <scope>NUCLEOTIDE SEQUENCE [LARGE SCALE GENOMIC DNA]</scope>
    <source>
        <strain evidence="1">Iper-2018</strain>
    </source>
</reference>
<evidence type="ECO:0000313" key="2">
    <source>
        <dbReference type="Proteomes" id="UP000805193"/>
    </source>
</evidence>
<accession>A0AC60PRB0</accession>
<protein>
    <submittedName>
        <fullName evidence="1">Uncharacterized protein</fullName>
    </submittedName>
</protein>
<comment type="caution">
    <text evidence="1">The sequence shown here is derived from an EMBL/GenBank/DDBJ whole genome shotgun (WGS) entry which is preliminary data.</text>
</comment>
<keyword evidence="2" id="KW-1185">Reference proteome</keyword>
<name>A0AC60PRB0_IXOPE</name>
<evidence type="ECO:0000313" key="1">
    <source>
        <dbReference type="EMBL" id="KAG0423018.1"/>
    </source>
</evidence>
<dbReference type="Proteomes" id="UP000805193">
    <property type="component" value="Unassembled WGS sequence"/>
</dbReference>